<protein>
    <submittedName>
        <fullName evidence="2">Uncharacterized protein</fullName>
    </submittedName>
</protein>
<feature type="repeat" description="ANK" evidence="1">
    <location>
        <begin position="167"/>
        <end position="186"/>
    </location>
</feature>
<dbReference type="EMBL" id="JAUESC010000380">
    <property type="protein sequence ID" value="KAK0591954.1"/>
    <property type="molecule type" value="Genomic_DNA"/>
</dbReference>
<gene>
    <name evidence="2" type="ORF">LWI29_010731</name>
</gene>
<dbReference type="InterPro" id="IPR036770">
    <property type="entry name" value="Ankyrin_rpt-contain_sf"/>
</dbReference>
<reference evidence="2" key="1">
    <citation type="journal article" date="2022" name="Plant J.">
        <title>Strategies of tolerance reflected in two North American maple genomes.</title>
        <authorList>
            <person name="McEvoy S.L."/>
            <person name="Sezen U.U."/>
            <person name="Trouern-Trend A."/>
            <person name="McMahon S.M."/>
            <person name="Schaberg P.G."/>
            <person name="Yang J."/>
            <person name="Wegrzyn J.L."/>
            <person name="Swenson N.G."/>
        </authorList>
    </citation>
    <scope>NUCLEOTIDE SEQUENCE</scope>
    <source>
        <strain evidence="2">NS2018</strain>
    </source>
</reference>
<dbReference type="PROSITE" id="PS50088">
    <property type="entry name" value="ANK_REPEAT"/>
    <property type="match status" value="1"/>
</dbReference>
<dbReference type="SUPFAM" id="SSF48403">
    <property type="entry name" value="Ankyrin repeat"/>
    <property type="match status" value="1"/>
</dbReference>
<dbReference type="PROSITE" id="PS50297">
    <property type="entry name" value="ANK_REP_REGION"/>
    <property type="match status" value="1"/>
</dbReference>
<comment type="caution">
    <text evidence="2">The sequence shown here is derived from an EMBL/GenBank/DDBJ whole genome shotgun (WGS) entry which is preliminary data.</text>
</comment>
<evidence type="ECO:0000313" key="3">
    <source>
        <dbReference type="Proteomes" id="UP001168877"/>
    </source>
</evidence>
<keyword evidence="3" id="KW-1185">Reference proteome</keyword>
<evidence type="ECO:0000256" key="1">
    <source>
        <dbReference type="PROSITE-ProRule" id="PRU00023"/>
    </source>
</evidence>
<proteinExistence type="predicted"/>
<dbReference type="Proteomes" id="UP001168877">
    <property type="component" value="Unassembled WGS sequence"/>
</dbReference>
<reference evidence="2" key="2">
    <citation type="submission" date="2023-06" db="EMBL/GenBank/DDBJ databases">
        <authorList>
            <person name="Swenson N.G."/>
            <person name="Wegrzyn J.L."/>
            <person name="Mcevoy S.L."/>
        </authorList>
    </citation>
    <scope>NUCLEOTIDE SEQUENCE</scope>
    <source>
        <strain evidence="2">NS2018</strain>
        <tissue evidence="2">Leaf</tissue>
    </source>
</reference>
<sequence length="186" mass="20480">MEKQRTLVAVSEPEVLINFAFNTKCRANIRLRSLCATNPVAFKNVKLKATFVGPFLLKHAVNCGDLNSVKNIIKRQKSIVAELSKEDAESLFRVATELDDSESMAGLLLQAGLNVDDVRVRLKTLDVNSFYTGRSELHVAGAFDRTDEVLSLLKTKKFDSLDCRDKEGKTPLHLAASKGNISLSGV</sequence>
<accession>A0AA39VMU6</accession>
<keyword evidence="1" id="KW-0040">ANK repeat</keyword>
<name>A0AA39VMU6_ACESA</name>
<dbReference type="AlphaFoldDB" id="A0AA39VMU6"/>
<dbReference type="InterPro" id="IPR002110">
    <property type="entry name" value="Ankyrin_rpt"/>
</dbReference>
<organism evidence="2 3">
    <name type="scientific">Acer saccharum</name>
    <name type="common">Sugar maple</name>
    <dbReference type="NCBI Taxonomy" id="4024"/>
    <lineage>
        <taxon>Eukaryota</taxon>
        <taxon>Viridiplantae</taxon>
        <taxon>Streptophyta</taxon>
        <taxon>Embryophyta</taxon>
        <taxon>Tracheophyta</taxon>
        <taxon>Spermatophyta</taxon>
        <taxon>Magnoliopsida</taxon>
        <taxon>eudicotyledons</taxon>
        <taxon>Gunneridae</taxon>
        <taxon>Pentapetalae</taxon>
        <taxon>rosids</taxon>
        <taxon>malvids</taxon>
        <taxon>Sapindales</taxon>
        <taxon>Sapindaceae</taxon>
        <taxon>Hippocastanoideae</taxon>
        <taxon>Acereae</taxon>
        <taxon>Acer</taxon>
    </lineage>
</organism>
<evidence type="ECO:0000313" key="2">
    <source>
        <dbReference type="EMBL" id="KAK0591954.1"/>
    </source>
</evidence>
<dbReference type="Pfam" id="PF13637">
    <property type="entry name" value="Ank_4"/>
    <property type="match status" value="1"/>
</dbReference>
<dbReference type="Gene3D" id="1.25.40.20">
    <property type="entry name" value="Ankyrin repeat-containing domain"/>
    <property type="match status" value="1"/>
</dbReference>